<dbReference type="OrthoDB" id="2268209at2759"/>
<sequence>MREVSRVKKQLSNAKKDVINNYFWDNHAIALQQDIVDRQRSQSKLETSIISIKSLLMSQHSKQLEQSLISTKRLQESSPASTSFKKQLVNSSSSTSYLKVLTLSDEELSIRLSSDFLPSTSNLSTETENSPKHATDTSPPTPSGRLSSAPKLNDTPPSLSLPTKSGLLDSPLPILEANAKSSHPVSEVVETDGVVCDTTKLSIATIIKREAINLHDQYKHGNPLSSRQRKIMSNGLPSILDLVDQSYTSQQKLFASAE</sequence>
<feature type="region of interest" description="Disordered" evidence="1">
    <location>
        <begin position="119"/>
        <end position="165"/>
    </location>
</feature>
<gene>
    <name evidence="2" type="ORF">A0J61_10233</name>
</gene>
<dbReference type="Proteomes" id="UP000093000">
    <property type="component" value="Unassembled WGS sequence"/>
</dbReference>
<comment type="caution">
    <text evidence="2">The sequence shown here is derived from an EMBL/GenBank/DDBJ whole genome shotgun (WGS) entry which is preliminary data.</text>
</comment>
<accession>A0A1C7MZ78</accession>
<evidence type="ECO:0000313" key="3">
    <source>
        <dbReference type="Proteomes" id="UP000093000"/>
    </source>
</evidence>
<dbReference type="EMBL" id="LUGH01001081">
    <property type="protein sequence ID" value="OBZ81716.1"/>
    <property type="molecule type" value="Genomic_DNA"/>
</dbReference>
<feature type="compositionally biased region" description="Low complexity" evidence="1">
    <location>
        <begin position="119"/>
        <end position="128"/>
    </location>
</feature>
<reference evidence="2 3" key="1">
    <citation type="submission" date="2016-03" db="EMBL/GenBank/DDBJ databases">
        <title>Choanephora cucurbitarum.</title>
        <authorList>
            <person name="Min B."/>
            <person name="Park H."/>
            <person name="Park J.-H."/>
            <person name="Shin H.-D."/>
            <person name="Choi I.-G."/>
        </authorList>
    </citation>
    <scope>NUCLEOTIDE SEQUENCE [LARGE SCALE GENOMIC DNA]</scope>
    <source>
        <strain evidence="2 3">KUS-F28377</strain>
    </source>
</reference>
<dbReference type="AlphaFoldDB" id="A0A1C7MZ78"/>
<organism evidence="2 3">
    <name type="scientific">Choanephora cucurbitarum</name>
    <dbReference type="NCBI Taxonomy" id="101091"/>
    <lineage>
        <taxon>Eukaryota</taxon>
        <taxon>Fungi</taxon>
        <taxon>Fungi incertae sedis</taxon>
        <taxon>Mucoromycota</taxon>
        <taxon>Mucoromycotina</taxon>
        <taxon>Mucoromycetes</taxon>
        <taxon>Mucorales</taxon>
        <taxon>Mucorineae</taxon>
        <taxon>Choanephoraceae</taxon>
        <taxon>Choanephoroideae</taxon>
        <taxon>Choanephora</taxon>
    </lineage>
</organism>
<dbReference type="InParanoid" id="A0A1C7MZ78"/>
<proteinExistence type="predicted"/>
<keyword evidence="3" id="KW-1185">Reference proteome</keyword>
<evidence type="ECO:0000313" key="2">
    <source>
        <dbReference type="EMBL" id="OBZ81716.1"/>
    </source>
</evidence>
<protein>
    <submittedName>
        <fullName evidence="2">Uncharacterized protein</fullName>
    </submittedName>
</protein>
<evidence type="ECO:0000256" key="1">
    <source>
        <dbReference type="SAM" id="MobiDB-lite"/>
    </source>
</evidence>
<name>A0A1C7MZ78_9FUNG</name>